<proteinExistence type="predicted"/>
<dbReference type="Proteomes" id="UP000502248">
    <property type="component" value="Chromosome"/>
</dbReference>
<keyword evidence="2" id="KW-1185">Reference proteome</keyword>
<name>A0A7Z2ZNX2_9BACL</name>
<protein>
    <recommendedName>
        <fullName evidence="3">BIG2 domain-containing protein</fullName>
    </recommendedName>
</protein>
<evidence type="ECO:0000313" key="2">
    <source>
        <dbReference type="Proteomes" id="UP000502248"/>
    </source>
</evidence>
<evidence type="ECO:0000313" key="1">
    <source>
        <dbReference type="EMBL" id="QJD86723.1"/>
    </source>
</evidence>
<dbReference type="RefSeq" id="WP_169282969.1">
    <property type="nucleotide sequence ID" value="NZ_CP051680.1"/>
</dbReference>
<sequence length="213" mass="23179">MQIYFLGITEIGKDKRADFLIVTSIGNDFQISGMIYGVAANGTAGEIRDAVWFEIRKHAISEANRIDAENPELSAEPIIPVGEQYNEPVSTPSKVIIQGPELLRVYDVQQIVKYSAHVIDQYGEQIYAAVTWSVSGATIDSNGFMLIYPTATGETQTVTIQAMADGIVDSMSVVVYQFGVSEPKTQDQELIELKTKQALMQAALDELILGGGG</sequence>
<organism evidence="1 2">
    <name type="scientific">Cohnella herbarum</name>
    <dbReference type="NCBI Taxonomy" id="2728023"/>
    <lineage>
        <taxon>Bacteria</taxon>
        <taxon>Bacillati</taxon>
        <taxon>Bacillota</taxon>
        <taxon>Bacilli</taxon>
        <taxon>Bacillales</taxon>
        <taxon>Paenibacillaceae</taxon>
        <taxon>Cohnella</taxon>
    </lineage>
</organism>
<accession>A0A7Z2ZNX2</accession>
<reference evidence="1 2" key="1">
    <citation type="submission" date="2020-04" db="EMBL/GenBank/DDBJ databases">
        <title>Genome sequencing of novel species.</title>
        <authorList>
            <person name="Heo J."/>
            <person name="Kim S.-J."/>
            <person name="Kim J.-S."/>
            <person name="Hong S.-B."/>
            <person name="Kwon S.-W."/>
        </authorList>
    </citation>
    <scope>NUCLEOTIDE SEQUENCE [LARGE SCALE GENOMIC DNA]</scope>
    <source>
        <strain evidence="1 2">MFER-1</strain>
    </source>
</reference>
<dbReference type="AlphaFoldDB" id="A0A7Z2ZNX2"/>
<gene>
    <name evidence="1" type="ORF">HH215_28505</name>
</gene>
<dbReference type="KEGG" id="cheb:HH215_28505"/>
<evidence type="ECO:0008006" key="3">
    <source>
        <dbReference type="Google" id="ProtNLM"/>
    </source>
</evidence>
<dbReference type="EMBL" id="CP051680">
    <property type="protein sequence ID" value="QJD86723.1"/>
    <property type="molecule type" value="Genomic_DNA"/>
</dbReference>